<dbReference type="AlphaFoldDB" id="A0A183M132"/>
<accession>A0A183M132</accession>
<proteinExistence type="predicted"/>
<dbReference type="GO" id="GO:0017056">
    <property type="term" value="F:structural constituent of nuclear pore"/>
    <property type="evidence" value="ECO:0007669"/>
    <property type="project" value="TreeGrafter"/>
</dbReference>
<protein>
    <recommendedName>
        <fullName evidence="1">Nucleoprotein TPR/MPL1 domain-containing protein</fullName>
    </recommendedName>
</protein>
<feature type="domain" description="Nucleoprotein TPR/MPL1" evidence="1">
    <location>
        <begin position="177"/>
        <end position="254"/>
    </location>
</feature>
<organism evidence="2 3">
    <name type="scientific">Schistosoma margrebowiei</name>
    <dbReference type="NCBI Taxonomy" id="48269"/>
    <lineage>
        <taxon>Eukaryota</taxon>
        <taxon>Metazoa</taxon>
        <taxon>Spiralia</taxon>
        <taxon>Lophotrochozoa</taxon>
        <taxon>Platyhelminthes</taxon>
        <taxon>Trematoda</taxon>
        <taxon>Digenea</taxon>
        <taxon>Strigeidida</taxon>
        <taxon>Schistosomatoidea</taxon>
        <taxon>Schistosomatidae</taxon>
        <taxon>Schistosoma</taxon>
    </lineage>
</organism>
<evidence type="ECO:0000313" key="3">
    <source>
        <dbReference type="Proteomes" id="UP000277204"/>
    </source>
</evidence>
<keyword evidence="3" id="KW-1185">Reference proteome</keyword>
<dbReference type="GO" id="GO:1901673">
    <property type="term" value="P:regulation of mitotic spindle assembly"/>
    <property type="evidence" value="ECO:0007669"/>
    <property type="project" value="TreeGrafter"/>
</dbReference>
<dbReference type="GO" id="GO:0005643">
    <property type="term" value="C:nuclear pore"/>
    <property type="evidence" value="ECO:0007669"/>
    <property type="project" value="TreeGrafter"/>
</dbReference>
<dbReference type="PANTHER" id="PTHR18898:SF2">
    <property type="entry name" value="NUCLEOPROTEIN TPR"/>
    <property type="match status" value="1"/>
</dbReference>
<dbReference type="STRING" id="48269.A0A183M132"/>
<evidence type="ECO:0000313" key="2">
    <source>
        <dbReference type="EMBL" id="VDO87620.1"/>
    </source>
</evidence>
<evidence type="ECO:0000259" key="1">
    <source>
        <dbReference type="Pfam" id="PF25481"/>
    </source>
</evidence>
<gene>
    <name evidence="2" type="ORF">SMRZ_LOCUS9757</name>
</gene>
<reference evidence="2 3" key="1">
    <citation type="submission" date="2018-11" db="EMBL/GenBank/DDBJ databases">
        <authorList>
            <consortium name="Pathogen Informatics"/>
        </authorList>
    </citation>
    <scope>NUCLEOTIDE SEQUENCE [LARGE SCALE GENOMIC DNA]</scope>
    <source>
        <strain evidence="2 3">Zambia</strain>
    </source>
</reference>
<dbReference type="Proteomes" id="UP000277204">
    <property type="component" value="Unassembled WGS sequence"/>
</dbReference>
<dbReference type="GO" id="GO:0006406">
    <property type="term" value="P:mRNA export from nucleus"/>
    <property type="evidence" value="ECO:0007669"/>
    <property type="project" value="TreeGrafter"/>
</dbReference>
<dbReference type="PANTHER" id="PTHR18898">
    <property type="entry name" value="NUCLEOPROTEIN TPR-RELATED"/>
    <property type="match status" value="1"/>
</dbReference>
<dbReference type="Pfam" id="PF25481">
    <property type="entry name" value="Nucleoprot-TPR"/>
    <property type="match status" value="1"/>
</dbReference>
<name>A0A183M132_9TREM</name>
<sequence>MMRFESLCSYGGVTEEEIELVSPELVTKLNIAFDNIYHDAEVAKEELAKLQKAQENSALHYSEEQYKLKSASEELEKKLKECNDALYAIEEKLHNVNVEKEDYRTKLNDCLSVNNELNLAIRGLENEKEILSDQLKNKLGLIDSLTSDISELRTEAENVRKLKIEMMLKSEDIIGRESSIKAQEARWSDELSNLQRHNDWLEERLQQTTDQLLTVRRDSYQKSYSLEAELGLRNVELENSKQCIERLETNVQKLTQTNDEYIVKLKLVTDEQIKMEQLYGNEIEAQKQLIKLYKEQVKELEEKNEELSNAASSIQGLLKEAYENVSRLENENSSLQAKCSEANSKLQIATENLASEMERSQHLLDKFRVDGKPNCSQYCYS</sequence>
<dbReference type="InterPro" id="IPR057577">
    <property type="entry name" value="Nucleoprot-TPR/MLP1_dom"/>
</dbReference>
<dbReference type="EMBL" id="UZAI01004740">
    <property type="protein sequence ID" value="VDO87620.1"/>
    <property type="molecule type" value="Genomic_DNA"/>
</dbReference>